<gene>
    <name evidence="2" type="ORF">ATL51_0359</name>
</gene>
<feature type="domain" description="GIY-YIG catalytic" evidence="1">
    <location>
        <begin position="58"/>
        <end position="160"/>
    </location>
</feature>
<protein>
    <recommendedName>
        <fullName evidence="1">GIY-YIG catalytic domain-containing protein</fullName>
    </recommendedName>
</protein>
<evidence type="ECO:0000313" key="3">
    <source>
        <dbReference type="Proteomes" id="UP000232453"/>
    </source>
</evidence>
<dbReference type="EMBL" id="PHUJ01000003">
    <property type="protein sequence ID" value="PKB28737.1"/>
    <property type="molecule type" value="Genomic_DNA"/>
</dbReference>
<sequence length="184" mass="20299">MVSPAPPPIEAVIDALIDKPVRTEHVRTLAPPAPGLYAWWAPPAILPDLPGLPHPAVPDLRLLYVGLATKLRSRLASNHLRRSGSSTLRRTLAGLLLDEQEYRTCWTDRVVLVEEDEARLTEWIDGNLSVSWCEHPTPRDVEADVIRALHPPLNVNHASGPAAQIVKAARRRYYDSAGPRPSDG</sequence>
<dbReference type="Proteomes" id="UP000232453">
    <property type="component" value="Unassembled WGS sequence"/>
</dbReference>
<organism evidence="2 3">
    <name type="scientific">Pseudonocardia alni</name>
    <name type="common">Amycolata alni</name>
    <dbReference type="NCBI Taxonomy" id="33907"/>
    <lineage>
        <taxon>Bacteria</taxon>
        <taxon>Bacillati</taxon>
        <taxon>Actinomycetota</taxon>
        <taxon>Actinomycetes</taxon>
        <taxon>Pseudonocardiales</taxon>
        <taxon>Pseudonocardiaceae</taxon>
        <taxon>Pseudonocardia</taxon>
    </lineage>
</organism>
<dbReference type="InterPro" id="IPR049311">
    <property type="entry name" value="GIY_YIG_cat"/>
</dbReference>
<evidence type="ECO:0000313" key="2">
    <source>
        <dbReference type="EMBL" id="PKB28737.1"/>
    </source>
</evidence>
<dbReference type="AlphaFoldDB" id="A0AA44UJK8"/>
<reference evidence="2 3" key="1">
    <citation type="submission" date="2017-11" db="EMBL/GenBank/DDBJ databases">
        <title>Sequencing the genomes of 1000 actinobacteria strains.</title>
        <authorList>
            <person name="Klenk H.-P."/>
        </authorList>
    </citation>
    <scope>NUCLEOTIDE SEQUENCE [LARGE SCALE GENOMIC DNA]</scope>
    <source>
        <strain evidence="2 3">DSM 44104</strain>
    </source>
</reference>
<name>A0AA44UJK8_PSEA5</name>
<accession>A0AA44UJK8</accession>
<comment type="caution">
    <text evidence="2">The sequence shown here is derived from an EMBL/GenBank/DDBJ whole genome shotgun (WGS) entry which is preliminary data.</text>
</comment>
<dbReference type="Pfam" id="PF20815">
    <property type="entry name" value="GIY_YIG_2"/>
    <property type="match status" value="1"/>
</dbReference>
<evidence type="ECO:0000259" key="1">
    <source>
        <dbReference type="Pfam" id="PF20815"/>
    </source>
</evidence>
<proteinExistence type="predicted"/>